<proteinExistence type="predicted"/>
<dbReference type="EMBL" id="GBXM01080449">
    <property type="protein sequence ID" value="JAH28128.1"/>
    <property type="molecule type" value="Transcribed_RNA"/>
</dbReference>
<evidence type="ECO:0000313" key="1">
    <source>
        <dbReference type="EMBL" id="JAH28128.1"/>
    </source>
</evidence>
<accession>A0A0E9RIG0</accession>
<organism evidence="1">
    <name type="scientific">Anguilla anguilla</name>
    <name type="common">European freshwater eel</name>
    <name type="synonym">Muraena anguilla</name>
    <dbReference type="NCBI Taxonomy" id="7936"/>
    <lineage>
        <taxon>Eukaryota</taxon>
        <taxon>Metazoa</taxon>
        <taxon>Chordata</taxon>
        <taxon>Craniata</taxon>
        <taxon>Vertebrata</taxon>
        <taxon>Euteleostomi</taxon>
        <taxon>Actinopterygii</taxon>
        <taxon>Neopterygii</taxon>
        <taxon>Teleostei</taxon>
        <taxon>Anguilliformes</taxon>
        <taxon>Anguillidae</taxon>
        <taxon>Anguilla</taxon>
    </lineage>
</organism>
<protein>
    <submittedName>
        <fullName evidence="1">Uncharacterized protein</fullName>
    </submittedName>
</protein>
<reference evidence="1" key="2">
    <citation type="journal article" date="2015" name="Fish Shellfish Immunol.">
        <title>Early steps in the European eel (Anguilla anguilla)-Vibrio vulnificus interaction in the gills: Role of the RtxA13 toxin.</title>
        <authorList>
            <person name="Callol A."/>
            <person name="Pajuelo D."/>
            <person name="Ebbesson L."/>
            <person name="Teles M."/>
            <person name="MacKenzie S."/>
            <person name="Amaro C."/>
        </authorList>
    </citation>
    <scope>NUCLEOTIDE SEQUENCE</scope>
</reference>
<sequence>MAFSTICCKKFETATVIASTNIVKPCVSHAATTYLTK</sequence>
<reference evidence="1" key="1">
    <citation type="submission" date="2014-11" db="EMBL/GenBank/DDBJ databases">
        <authorList>
            <person name="Amaro Gonzalez C."/>
        </authorList>
    </citation>
    <scope>NUCLEOTIDE SEQUENCE</scope>
</reference>
<name>A0A0E9RIG0_ANGAN</name>
<dbReference type="AlphaFoldDB" id="A0A0E9RIG0"/>